<evidence type="ECO:0000313" key="4">
    <source>
        <dbReference type="EMBL" id="PRX99780.1"/>
    </source>
</evidence>
<keyword evidence="1" id="KW-0808">Transferase</keyword>
<evidence type="ECO:0000259" key="3">
    <source>
        <dbReference type="PROSITE" id="PS51186"/>
    </source>
</evidence>
<dbReference type="CDD" id="cd04301">
    <property type="entry name" value="NAT_SF"/>
    <property type="match status" value="1"/>
</dbReference>
<dbReference type="InterPro" id="IPR016181">
    <property type="entry name" value="Acyl_CoA_acyltransferase"/>
</dbReference>
<dbReference type="Gene3D" id="3.40.630.30">
    <property type="match status" value="1"/>
</dbReference>
<accession>A0A2T0Q7H0</accession>
<dbReference type="PANTHER" id="PTHR43877:SF2">
    <property type="entry name" value="AMINOALKYLPHOSPHONATE N-ACETYLTRANSFERASE-RELATED"/>
    <property type="match status" value="1"/>
</dbReference>
<dbReference type="EMBL" id="PVZC01000003">
    <property type="protein sequence ID" value="PRX99780.1"/>
    <property type="molecule type" value="Genomic_DNA"/>
</dbReference>
<gene>
    <name evidence="4" type="ORF">CLV72_103386</name>
</gene>
<dbReference type="SUPFAM" id="SSF55729">
    <property type="entry name" value="Acyl-CoA N-acyltransferases (Nat)"/>
    <property type="match status" value="1"/>
</dbReference>
<keyword evidence="5" id="KW-1185">Reference proteome</keyword>
<dbReference type="InterPro" id="IPR000182">
    <property type="entry name" value="GNAT_dom"/>
</dbReference>
<dbReference type="PANTHER" id="PTHR43877">
    <property type="entry name" value="AMINOALKYLPHOSPHONATE N-ACETYLTRANSFERASE-RELATED-RELATED"/>
    <property type="match status" value="1"/>
</dbReference>
<sequence length="163" mass="17904">MTQPDIVVRDARAEDEPELLTIDQKAWTPASGFPSLGTPTAFFDDDNPPDCHLVAEADGAVAGYIRLKPVTRLAENRHVLGVFGLAVAEAARGRGVGGALLDAAERRARAKGHRKLSLRVLGTNTGAVRLYERHGYLREGLLVREFVIEDRYVDDLLMGKWLD</sequence>
<keyword evidence="4" id="KW-0687">Ribonucleoprotein</keyword>
<dbReference type="PROSITE" id="PS51186">
    <property type="entry name" value="GNAT"/>
    <property type="match status" value="1"/>
</dbReference>
<dbReference type="GO" id="GO:0005840">
    <property type="term" value="C:ribosome"/>
    <property type="evidence" value="ECO:0007669"/>
    <property type="project" value="UniProtKB-KW"/>
</dbReference>
<dbReference type="Proteomes" id="UP000237846">
    <property type="component" value="Unassembled WGS sequence"/>
</dbReference>
<dbReference type="RefSeq" id="WP_106244685.1">
    <property type="nucleotide sequence ID" value="NZ_PVZC01000003.1"/>
</dbReference>
<evidence type="ECO:0000256" key="2">
    <source>
        <dbReference type="ARBA" id="ARBA00023315"/>
    </source>
</evidence>
<proteinExistence type="predicted"/>
<dbReference type="GO" id="GO:0016747">
    <property type="term" value="F:acyltransferase activity, transferring groups other than amino-acyl groups"/>
    <property type="evidence" value="ECO:0007669"/>
    <property type="project" value="InterPro"/>
</dbReference>
<dbReference type="InterPro" id="IPR050832">
    <property type="entry name" value="Bact_Acetyltransf"/>
</dbReference>
<organism evidence="4 5">
    <name type="scientific">Allonocardiopsis opalescens</name>
    <dbReference type="NCBI Taxonomy" id="1144618"/>
    <lineage>
        <taxon>Bacteria</taxon>
        <taxon>Bacillati</taxon>
        <taxon>Actinomycetota</taxon>
        <taxon>Actinomycetes</taxon>
        <taxon>Streptosporangiales</taxon>
        <taxon>Allonocardiopsis</taxon>
    </lineage>
</organism>
<dbReference type="OrthoDB" id="9802340at2"/>
<comment type="caution">
    <text evidence="4">The sequence shown here is derived from an EMBL/GenBank/DDBJ whole genome shotgun (WGS) entry which is preliminary data.</text>
</comment>
<keyword evidence="4" id="KW-0689">Ribosomal protein</keyword>
<name>A0A2T0Q7H0_9ACTN</name>
<reference evidence="4 5" key="1">
    <citation type="submission" date="2018-03" db="EMBL/GenBank/DDBJ databases">
        <title>Genomic Encyclopedia of Archaeal and Bacterial Type Strains, Phase II (KMG-II): from individual species to whole genera.</title>
        <authorList>
            <person name="Goeker M."/>
        </authorList>
    </citation>
    <scope>NUCLEOTIDE SEQUENCE [LARGE SCALE GENOMIC DNA]</scope>
    <source>
        <strain evidence="4 5">DSM 45601</strain>
    </source>
</reference>
<feature type="domain" description="N-acetyltransferase" evidence="3">
    <location>
        <begin position="6"/>
        <end position="163"/>
    </location>
</feature>
<evidence type="ECO:0000256" key="1">
    <source>
        <dbReference type="ARBA" id="ARBA00022679"/>
    </source>
</evidence>
<keyword evidence="2" id="KW-0012">Acyltransferase</keyword>
<evidence type="ECO:0000313" key="5">
    <source>
        <dbReference type="Proteomes" id="UP000237846"/>
    </source>
</evidence>
<dbReference type="AlphaFoldDB" id="A0A2T0Q7H0"/>
<protein>
    <submittedName>
        <fullName evidence="4">Ribosomal protein S18 acetylase RimI-like enzyme</fullName>
    </submittedName>
</protein>
<dbReference type="Pfam" id="PF00583">
    <property type="entry name" value="Acetyltransf_1"/>
    <property type="match status" value="1"/>
</dbReference>